<keyword evidence="3" id="KW-0812">Transmembrane</keyword>
<organism evidence="4 5">
    <name type="scientific">Candidatus Segetimicrobium genomatis</name>
    <dbReference type="NCBI Taxonomy" id="2569760"/>
    <lineage>
        <taxon>Bacteria</taxon>
        <taxon>Bacillati</taxon>
        <taxon>Candidatus Sysuimicrobiota</taxon>
        <taxon>Candidatus Sysuimicrobiia</taxon>
        <taxon>Candidatus Sysuimicrobiales</taxon>
        <taxon>Candidatus Segetimicrobiaceae</taxon>
        <taxon>Candidatus Segetimicrobium</taxon>
    </lineage>
</organism>
<dbReference type="Pfam" id="PF04350">
    <property type="entry name" value="PilO"/>
    <property type="match status" value="1"/>
</dbReference>
<keyword evidence="3" id="KW-1133">Transmembrane helix</keyword>
<dbReference type="Gene3D" id="3.30.70.60">
    <property type="match status" value="1"/>
</dbReference>
<dbReference type="EMBL" id="VBAL01000268">
    <property type="protein sequence ID" value="TMI96038.1"/>
    <property type="molecule type" value="Genomic_DNA"/>
</dbReference>
<comment type="caution">
    <text evidence="4">The sequence shown here is derived from an EMBL/GenBank/DDBJ whole genome shotgun (WGS) entry which is preliminary data.</text>
</comment>
<evidence type="ECO:0000313" key="5">
    <source>
        <dbReference type="Proteomes" id="UP000319353"/>
    </source>
</evidence>
<evidence type="ECO:0000256" key="1">
    <source>
        <dbReference type="SAM" id="Coils"/>
    </source>
</evidence>
<dbReference type="InterPro" id="IPR007445">
    <property type="entry name" value="PilO"/>
</dbReference>
<dbReference type="GO" id="GO:0043683">
    <property type="term" value="P:type IV pilus assembly"/>
    <property type="evidence" value="ECO:0007669"/>
    <property type="project" value="InterPro"/>
</dbReference>
<dbReference type="PANTHER" id="PTHR39555">
    <property type="entry name" value="FIMBRIAL ASSEMBLY PROTEIN PILO-LIKE PROTEIN-RELATED"/>
    <property type="match status" value="1"/>
</dbReference>
<dbReference type="PANTHER" id="PTHR39555:SF1">
    <property type="entry name" value="TYPE IV PILUS INNER MEMBRANE COMPONENT PILO"/>
    <property type="match status" value="1"/>
</dbReference>
<sequence>MAFGLPTDQRSQIMLLLVLVAAAGGYFFWSKVHEPQSAKIDAAHAEIDSLQAIVDRAKRDLASGTVEDLRRKVDEYRANLQLMRRLVPEHNEVPKLMDDISTRAKVRGLTLGKFQPVPAEVGQPFDTYRYRLEVYGHYDQIGEFLADVAGLPRIIVSQELTLKAALDNTQRLLADTTGGLLEADLTLRTYVKSNAPPPPKKAAGAARPAPGGADARN</sequence>
<dbReference type="GO" id="GO:0043107">
    <property type="term" value="P:type IV pilus-dependent motility"/>
    <property type="evidence" value="ECO:0007669"/>
    <property type="project" value="InterPro"/>
</dbReference>
<evidence type="ECO:0000256" key="2">
    <source>
        <dbReference type="SAM" id="MobiDB-lite"/>
    </source>
</evidence>
<dbReference type="Proteomes" id="UP000319353">
    <property type="component" value="Unassembled WGS sequence"/>
</dbReference>
<evidence type="ECO:0000256" key="3">
    <source>
        <dbReference type="SAM" id="Phobius"/>
    </source>
</evidence>
<gene>
    <name evidence="4" type="ORF">E6H01_14080</name>
</gene>
<dbReference type="AlphaFoldDB" id="A0A537KJT5"/>
<feature type="compositionally biased region" description="Low complexity" evidence="2">
    <location>
        <begin position="201"/>
        <end position="217"/>
    </location>
</feature>
<feature type="region of interest" description="Disordered" evidence="2">
    <location>
        <begin position="191"/>
        <end position="217"/>
    </location>
</feature>
<feature type="transmembrane region" description="Helical" evidence="3">
    <location>
        <begin position="12"/>
        <end position="29"/>
    </location>
</feature>
<name>A0A537KJT5_9BACT</name>
<proteinExistence type="predicted"/>
<protein>
    <recommendedName>
        <fullName evidence="6">Pilus assembly protein PilO</fullName>
    </recommendedName>
</protein>
<keyword evidence="3" id="KW-0472">Membrane</keyword>
<accession>A0A537KJT5</accession>
<feature type="coiled-coil region" evidence="1">
    <location>
        <begin position="40"/>
        <end position="86"/>
    </location>
</feature>
<reference evidence="4 5" key="1">
    <citation type="journal article" date="2019" name="Nat. Microbiol.">
        <title>Mediterranean grassland soil C-N compound turnover is dependent on rainfall and depth, and is mediated by genomically divergent microorganisms.</title>
        <authorList>
            <person name="Diamond S."/>
            <person name="Andeer P.F."/>
            <person name="Li Z."/>
            <person name="Crits-Christoph A."/>
            <person name="Burstein D."/>
            <person name="Anantharaman K."/>
            <person name="Lane K.R."/>
            <person name="Thomas B.C."/>
            <person name="Pan C."/>
            <person name="Northen T.R."/>
            <person name="Banfield J.F."/>
        </authorList>
    </citation>
    <scope>NUCLEOTIDE SEQUENCE [LARGE SCALE GENOMIC DNA]</scope>
    <source>
        <strain evidence="4">NP_4</strain>
    </source>
</reference>
<evidence type="ECO:0000313" key="4">
    <source>
        <dbReference type="EMBL" id="TMI96038.1"/>
    </source>
</evidence>
<dbReference type="InterPro" id="IPR014717">
    <property type="entry name" value="Transl_elong_EF1B/ribsomal_bS6"/>
</dbReference>
<keyword evidence="1" id="KW-0175">Coiled coil</keyword>
<evidence type="ECO:0008006" key="6">
    <source>
        <dbReference type="Google" id="ProtNLM"/>
    </source>
</evidence>